<accession>A0A812CYJ6</accession>
<dbReference type="AlphaFoldDB" id="A0A812CYJ6"/>
<reference evidence="1" key="1">
    <citation type="submission" date="2021-01" db="EMBL/GenBank/DDBJ databases">
        <authorList>
            <person name="Li R."/>
            <person name="Bekaert M."/>
        </authorList>
    </citation>
    <scope>NUCLEOTIDE SEQUENCE</scope>
    <source>
        <strain evidence="1">Farmed</strain>
    </source>
</reference>
<protein>
    <submittedName>
        <fullName evidence="1">Uncharacterized protein</fullName>
    </submittedName>
</protein>
<organism evidence="1 2">
    <name type="scientific">Acanthosepion pharaonis</name>
    <name type="common">Pharaoh cuttlefish</name>
    <name type="synonym">Sepia pharaonis</name>
    <dbReference type="NCBI Taxonomy" id="158019"/>
    <lineage>
        <taxon>Eukaryota</taxon>
        <taxon>Metazoa</taxon>
        <taxon>Spiralia</taxon>
        <taxon>Lophotrochozoa</taxon>
        <taxon>Mollusca</taxon>
        <taxon>Cephalopoda</taxon>
        <taxon>Coleoidea</taxon>
        <taxon>Decapodiformes</taxon>
        <taxon>Sepiida</taxon>
        <taxon>Sepiina</taxon>
        <taxon>Sepiidae</taxon>
        <taxon>Acanthosepion</taxon>
    </lineage>
</organism>
<sequence>MDLSYCNKDLWLPLLSFYLELESFFYSLKYFSILFVHVSRPRSSILSLLSLFPTFNTYRVLSIYLLSFHIFTLPPAPFSPVASPFCSSSRLQHRPRSSFVITTNSVLLLFRFHRPVRHSIAHFPSRFKCAVTITKLDQHLRAFLPTRPALFRRSVCPIAGISDDENIRSECPPLGVGWGEREETNESI</sequence>
<comment type="caution">
    <text evidence="1">The sequence shown here is derived from an EMBL/GenBank/DDBJ whole genome shotgun (WGS) entry which is preliminary data.</text>
</comment>
<name>A0A812CYJ6_ACAPH</name>
<dbReference type="Proteomes" id="UP000597762">
    <property type="component" value="Unassembled WGS sequence"/>
</dbReference>
<evidence type="ECO:0000313" key="2">
    <source>
        <dbReference type="Proteomes" id="UP000597762"/>
    </source>
</evidence>
<dbReference type="EMBL" id="CAHIKZ030002109">
    <property type="protein sequence ID" value="CAE1281280.1"/>
    <property type="molecule type" value="Genomic_DNA"/>
</dbReference>
<keyword evidence="2" id="KW-1185">Reference proteome</keyword>
<gene>
    <name evidence="1" type="ORF">SPHA_42794</name>
</gene>
<proteinExistence type="predicted"/>
<evidence type="ECO:0000313" key="1">
    <source>
        <dbReference type="EMBL" id="CAE1281280.1"/>
    </source>
</evidence>